<sequence length="303" mass="32210">MDYELSDAHKLIRDTARRVAREKVAPRAAEMDESGEYPEDVFAAYRDVGLLGLSIPEEYGGSGAGFLALALAVEEVAKYCNSSALILLLSALSTQPINLGGSEEQKRQWLPRSAAGEIKGAFCLTEPNTGSDAAALESRARRDGDDYVIDGEKMFISGGSVADFVVFFAKTAGDGARPDGRPSGRAISAFIVPADSPGFSVARIDRKMGVIGVPTANIVLQSCRVSAANRLSEEGRGFRTAMLTLNTCRPVVGARGLGLAEGAIAYALDYARERKTFGKPLVDHEGVGFMLADSLMNHETGRA</sequence>
<dbReference type="InterPro" id="IPR036250">
    <property type="entry name" value="AcylCo_DH-like_C"/>
</dbReference>
<name>A0A0F8Z3J3_9ZZZZ</name>
<comment type="similarity">
    <text evidence="2">Belongs to the acyl-CoA dehydrogenase family.</text>
</comment>
<dbReference type="InterPro" id="IPR009075">
    <property type="entry name" value="AcylCo_DH/oxidase_C"/>
</dbReference>
<dbReference type="Pfam" id="PF02770">
    <property type="entry name" value="Acyl-CoA_dh_M"/>
    <property type="match status" value="1"/>
</dbReference>
<accession>A0A0F8Z3J3</accession>
<dbReference type="GO" id="GO:0050660">
    <property type="term" value="F:flavin adenine dinucleotide binding"/>
    <property type="evidence" value="ECO:0007669"/>
    <property type="project" value="InterPro"/>
</dbReference>
<feature type="domain" description="Acyl-CoA dehydrogenase/oxidase C-terminal" evidence="6">
    <location>
        <begin position="235"/>
        <end position="302"/>
    </location>
</feature>
<dbReference type="FunFam" id="1.10.540.10:FF:000002">
    <property type="entry name" value="Acyl-CoA dehydrogenase FadE19"/>
    <property type="match status" value="1"/>
</dbReference>
<dbReference type="EMBL" id="LAZR01065892">
    <property type="protein sequence ID" value="KKK54646.1"/>
    <property type="molecule type" value="Genomic_DNA"/>
</dbReference>
<keyword evidence="4" id="KW-0274">FAD</keyword>
<feature type="domain" description="Acyl-CoA dehydrogenase/oxidase N-terminal" evidence="8">
    <location>
        <begin position="6"/>
        <end position="117"/>
    </location>
</feature>
<evidence type="ECO:0000256" key="1">
    <source>
        <dbReference type="ARBA" id="ARBA00001974"/>
    </source>
</evidence>
<comment type="cofactor">
    <cofactor evidence="1">
        <name>FAD</name>
        <dbReference type="ChEBI" id="CHEBI:57692"/>
    </cofactor>
</comment>
<reference evidence="9" key="1">
    <citation type="journal article" date="2015" name="Nature">
        <title>Complex archaea that bridge the gap between prokaryotes and eukaryotes.</title>
        <authorList>
            <person name="Spang A."/>
            <person name="Saw J.H."/>
            <person name="Jorgensen S.L."/>
            <person name="Zaremba-Niedzwiedzka K."/>
            <person name="Martijn J."/>
            <person name="Lind A.E."/>
            <person name="van Eijk R."/>
            <person name="Schleper C."/>
            <person name="Guy L."/>
            <person name="Ettema T.J."/>
        </authorList>
    </citation>
    <scope>NUCLEOTIDE SEQUENCE</scope>
</reference>
<dbReference type="InterPro" id="IPR006091">
    <property type="entry name" value="Acyl-CoA_Oxase/DH_mid-dom"/>
</dbReference>
<comment type="caution">
    <text evidence="9">The sequence shown here is derived from an EMBL/GenBank/DDBJ whole genome shotgun (WGS) entry which is preliminary data.</text>
</comment>
<gene>
    <name evidence="9" type="ORF">LCGC14_3082600</name>
</gene>
<evidence type="ECO:0000256" key="4">
    <source>
        <dbReference type="ARBA" id="ARBA00022827"/>
    </source>
</evidence>
<evidence type="ECO:0000256" key="5">
    <source>
        <dbReference type="ARBA" id="ARBA00023002"/>
    </source>
</evidence>
<keyword evidence="5" id="KW-0560">Oxidoreductase</keyword>
<evidence type="ECO:0000259" key="6">
    <source>
        <dbReference type="Pfam" id="PF00441"/>
    </source>
</evidence>
<organism evidence="9">
    <name type="scientific">marine sediment metagenome</name>
    <dbReference type="NCBI Taxonomy" id="412755"/>
    <lineage>
        <taxon>unclassified sequences</taxon>
        <taxon>metagenomes</taxon>
        <taxon>ecological metagenomes</taxon>
    </lineage>
</organism>
<feature type="non-terminal residue" evidence="9">
    <location>
        <position position="303"/>
    </location>
</feature>
<dbReference type="AlphaFoldDB" id="A0A0F8Z3J3"/>
<evidence type="ECO:0000313" key="9">
    <source>
        <dbReference type="EMBL" id="KKK54646.1"/>
    </source>
</evidence>
<protein>
    <recommendedName>
        <fullName evidence="10">Acyl-CoA dehydrogenase</fullName>
    </recommendedName>
</protein>
<evidence type="ECO:0000259" key="8">
    <source>
        <dbReference type="Pfam" id="PF02771"/>
    </source>
</evidence>
<dbReference type="Gene3D" id="2.40.110.10">
    <property type="entry name" value="Butyryl-CoA Dehydrogenase, subunit A, domain 2"/>
    <property type="match status" value="1"/>
</dbReference>
<evidence type="ECO:0000259" key="7">
    <source>
        <dbReference type="Pfam" id="PF02770"/>
    </source>
</evidence>
<keyword evidence="3" id="KW-0285">Flavoprotein</keyword>
<proteinExistence type="inferred from homology"/>
<dbReference type="InterPro" id="IPR037069">
    <property type="entry name" value="AcylCoA_DH/ox_N_sf"/>
</dbReference>
<evidence type="ECO:0000256" key="3">
    <source>
        <dbReference type="ARBA" id="ARBA00022630"/>
    </source>
</evidence>
<dbReference type="Gene3D" id="1.20.140.10">
    <property type="entry name" value="Butyryl-CoA Dehydrogenase, subunit A, domain 3"/>
    <property type="match status" value="1"/>
</dbReference>
<dbReference type="SUPFAM" id="SSF47203">
    <property type="entry name" value="Acyl-CoA dehydrogenase C-terminal domain-like"/>
    <property type="match status" value="1"/>
</dbReference>
<dbReference type="PANTHER" id="PTHR43884:SF12">
    <property type="entry name" value="ISOVALERYL-COA DEHYDROGENASE, MITOCHONDRIAL-RELATED"/>
    <property type="match status" value="1"/>
</dbReference>
<dbReference type="FunFam" id="2.40.110.10:FF:000002">
    <property type="entry name" value="Acyl-CoA dehydrogenase fadE12"/>
    <property type="match status" value="1"/>
</dbReference>
<dbReference type="Pfam" id="PF00441">
    <property type="entry name" value="Acyl-CoA_dh_1"/>
    <property type="match status" value="1"/>
</dbReference>
<dbReference type="GO" id="GO:0003995">
    <property type="term" value="F:acyl-CoA dehydrogenase activity"/>
    <property type="evidence" value="ECO:0007669"/>
    <property type="project" value="TreeGrafter"/>
</dbReference>
<dbReference type="InterPro" id="IPR009100">
    <property type="entry name" value="AcylCoA_DH/oxidase_NM_dom_sf"/>
</dbReference>
<evidence type="ECO:0008006" key="10">
    <source>
        <dbReference type="Google" id="ProtNLM"/>
    </source>
</evidence>
<evidence type="ECO:0000256" key="2">
    <source>
        <dbReference type="ARBA" id="ARBA00009347"/>
    </source>
</evidence>
<dbReference type="InterPro" id="IPR046373">
    <property type="entry name" value="Acyl-CoA_Oxase/DH_mid-dom_sf"/>
</dbReference>
<dbReference type="Pfam" id="PF02771">
    <property type="entry name" value="Acyl-CoA_dh_N"/>
    <property type="match status" value="1"/>
</dbReference>
<dbReference type="Gene3D" id="1.10.540.10">
    <property type="entry name" value="Acyl-CoA dehydrogenase/oxidase, N-terminal domain"/>
    <property type="match status" value="1"/>
</dbReference>
<dbReference type="SUPFAM" id="SSF56645">
    <property type="entry name" value="Acyl-CoA dehydrogenase NM domain-like"/>
    <property type="match status" value="1"/>
</dbReference>
<dbReference type="PANTHER" id="PTHR43884">
    <property type="entry name" value="ACYL-COA DEHYDROGENASE"/>
    <property type="match status" value="1"/>
</dbReference>
<feature type="domain" description="Acyl-CoA oxidase/dehydrogenase middle" evidence="7">
    <location>
        <begin position="121"/>
        <end position="223"/>
    </location>
</feature>
<dbReference type="InterPro" id="IPR013786">
    <property type="entry name" value="AcylCoA_DH/ox_N"/>
</dbReference>